<comment type="pathway">
    <text evidence="1 8 13">Porphyrin-containing compound metabolism; protoporphyrin-IX biosynthesis; 5-aminolevulinate from L-glutamyl-tRNA(Glu): step 1/2.</text>
</comment>
<dbReference type="Pfam" id="PF00745">
    <property type="entry name" value="GlutR_dimer"/>
    <property type="match status" value="1"/>
</dbReference>
<comment type="miscellaneous">
    <text evidence="8">During catalysis, the active site Cys acts as a nucleophile attacking the alpha-carbonyl group of tRNA-bound glutamate with the formation of a thioester intermediate between enzyme and glutamate, and the concomitant release of tRNA(Glu). The thioester intermediate is finally reduced by direct hydride transfer from NADPH, to form the product GSA.</text>
</comment>
<feature type="domain" description="Glutamyl-tRNA reductase N-terminal" evidence="17">
    <location>
        <begin position="16"/>
        <end position="172"/>
    </location>
</feature>
<evidence type="ECO:0000256" key="5">
    <source>
        <dbReference type="ARBA" id="ARBA00023002"/>
    </source>
</evidence>
<dbReference type="PANTHER" id="PTHR43013:SF1">
    <property type="entry name" value="GLUTAMYL-TRNA REDUCTASE"/>
    <property type="match status" value="1"/>
</dbReference>
<dbReference type="PROSITE" id="PS00747">
    <property type="entry name" value="GLUTR"/>
    <property type="match status" value="1"/>
</dbReference>
<evidence type="ECO:0000256" key="10">
    <source>
        <dbReference type="PIRSR" id="PIRSR000445-2"/>
    </source>
</evidence>
<evidence type="ECO:0000256" key="9">
    <source>
        <dbReference type="PIRSR" id="PIRSR000445-1"/>
    </source>
</evidence>
<feature type="binding site" evidence="8 10">
    <location>
        <begin position="122"/>
        <end position="124"/>
    </location>
    <ligand>
        <name>substrate</name>
    </ligand>
</feature>
<accession>A0A6J4HHU7</accession>
<evidence type="ECO:0000259" key="17">
    <source>
        <dbReference type="Pfam" id="PF05201"/>
    </source>
</evidence>
<dbReference type="EC" id="1.2.1.70" evidence="3 8"/>
<evidence type="ECO:0000256" key="13">
    <source>
        <dbReference type="RuleBase" id="RU000584"/>
    </source>
</evidence>
<evidence type="ECO:0000256" key="8">
    <source>
        <dbReference type="HAMAP-Rule" id="MF_00087"/>
    </source>
</evidence>
<comment type="similarity">
    <text evidence="2 8 13">Belongs to the glutamyl-tRNA reductase family.</text>
</comment>
<dbReference type="NCBIfam" id="TIGR01035">
    <property type="entry name" value="hemA"/>
    <property type="match status" value="1"/>
</dbReference>
<dbReference type="GO" id="GO:0008883">
    <property type="term" value="F:glutamyl-tRNA reductase activity"/>
    <property type="evidence" value="ECO:0007669"/>
    <property type="project" value="UniProtKB-UniRule"/>
</dbReference>
<dbReference type="HAMAP" id="MF_00087">
    <property type="entry name" value="Glu_tRNA_reductase"/>
    <property type="match status" value="1"/>
</dbReference>
<feature type="binding site" evidence="8 10">
    <location>
        <position position="128"/>
    </location>
    <ligand>
        <name>substrate</name>
    </ligand>
</feature>
<evidence type="ECO:0000256" key="3">
    <source>
        <dbReference type="ARBA" id="ARBA00012970"/>
    </source>
</evidence>
<dbReference type="InterPro" id="IPR036453">
    <property type="entry name" value="GluRdtase_dimer_dom_sf"/>
</dbReference>
<dbReference type="InterPro" id="IPR036343">
    <property type="entry name" value="GluRdtase_N_sf"/>
</dbReference>
<organism evidence="18">
    <name type="scientific">uncultured Chloroflexota bacterium</name>
    <dbReference type="NCBI Taxonomy" id="166587"/>
    <lineage>
        <taxon>Bacteria</taxon>
        <taxon>Bacillati</taxon>
        <taxon>Chloroflexota</taxon>
        <taxon>environmental samples</taxon>
    </lineage>
</organism>
<evidence type="ECO:0000259" key="16">
    <source>
        <dbReference type="Pfam" id="PF01488"/>
    </source>
</evidence>
<dbReference type="UniPathway" id="UPA00251">
    <property type="reaction ID" value="UER00316"/>
</dbReference>
<dbReference type="InterPro" id="IPR018214">
    <property type="entry name" value="GluRdtase_CS"/>
</dbReference>
<dbReference type="InterPro" id="IPR015896">
    <property type="entry name" value="4pyrrol_synth_GluRdtase_dimer"/>
</dbReference>
<dbReference type="SUPFAM" id="SSF69742">
    <property type="entry name" value="Glutamyl tRNA-reductase catalytic, N-terminal domain"/>
    <property type="match status" value="1"/>
</dbReference>
<evidence type="ECO:0000256" key="1">
    <source>
        <dbReference type="ARBA" id="ARBA00005059"/>
    </source>
</evidence>
<dbReference type="FunFam" id="3.30.460.30:FF:000001">
    <property type="entry name" value="Glutamyl-tRNA reductase"/>
    <property type="match status" value="1"/>
</dbReference>
<gene>
    <name evidence="8" type="primary">hemA</name>
    <name evidence="18" type="ORF">AVDCRST_MAG77-768</name>
</gene>
<evidence type="ECO:0000256" key="4">
    <source>
        <dbReference type="ARBA" id="ARBA00022857"/>
    </source>
</evidence>
<comment type="domain">
    <text evidence="8">Possesses an unusual extended V-shaped dimeric structure with each monomer consisting of three distinct domains arranged along a curved 'spinal' alpha-helix. The N-terminal catalytic domain specifically recognizes the glutamate moiety of the substrate. The second domain is the NADPH-binding domain, and the third C-terminal domain is responsible for dimerization.</text>
</comment>
<feature type="domain" description="Tetrapyrrole biosynthesis glutamyl-tRNA reductase dimerisation" evidence="15">
    <location>
        <begin position="352"/>
        <end position="433"/>
    </location>
</feature>
<evidence type="ECO:0000256" key="6">
    <source>
        <dbReference type="ARBA" id="ARBA00023244"/>
    </source>
</evidence>
<dbReference type="InterPro" id="IPR015895">
    <property type="entry name" value="4pyrrol_synth_GluRdtase_N"/>
</dbReference>
<evidence type="ECO:0000256" key="2">
    <source>
        <dbReference type="ARBA" id="ARBA00005916"/>
    </source>
</evidence>
<dbReference type="PANTHER" id="PTHR43013">
    <property type="entry name" value="GLUTAMYL-TRNA REDUCTASE"/>
    <property type="match status" value="1"/>
</dbReference>
<feature type="binding site" evidence="8 10">
    <location>
        <position position="117"/>
    </location>
    <ligand>
        <name>substrate</name>
    </ligand>
</feature>
<dbReference type="InterPro" id="IPR006151">
    <property type="entry name" value="Shikm_DH/Glu-tRNA_Rdtase"/>
</dbReference>
<evidence type="ECO:0000256" key="11">
    <source>
        <dbReference type="PIRSR" id="PIRSR000445-3"/>
    </source>
</evidence>
<keyword evidence="4 8" id="KW-0521">NADP</keyword>
<dbReference type="EMBL" id="CADCTC010000035">
    <property type="protein sequence ID" value="CAA9222591.1"/>
    <property type="molecule type" value="Genomic_DNA"/>
</dbReference>
<dbReference type="Gene3D" id="3.30.460.30">
    <property type="entry name" value="Glutamyl-tRNA reductase, N-terminal domain"/>
    <property type="match status" value="1"/>
</dbReference>
<dbReference type="SUPFAM" id="SSF69075">
    <property type="entry name" value="Glutamyl tRNA-reductase dimerization domain"/>
    <property type="match status" value="1"/>
</dbReference>
<dbReference type="Pfam" id="PF01488">
    <property type="entry name" value="Shikimate_DH"/>
    <property type="match status" value="1"/>
</dbReference>
<comment type="subunit">
    <text evidence="8">Homodimer.</text>
</comment>
<keyword evidence="6 8" id="KW-0627">Porphyrin biosynthesis</keyword>
<comment type="catalytic activity">
    <reaction evidence="7 8 13">
        <text>(S)-4-amino-5-oxopentanoate + tRNA(Glu) + NADP(+) = L-glutamyl-tRNA(Glu) + NADPH + H(+)</text>
        <dbReference type="Rhea" id="RHEA:12344"/>
        <dbReference type="Rhea" id="RHEA-COMP:9663"/>
        <dbReference type="Rhea" id="RHEA-COMP:9680"/>
        <dbReference type="ChEBI" id="CHEBI:15378"/>
        <dbReference type="ChEBI" id="CHEBI:57501"/>
        <dbReference type="ChEBI" id="CHEBI:57783"/>
        <dbReference type="ChEBI" id="CHEBI:58349"/>
        <dbReference type="ChEBI" id="CHEBI:78442"/>
        <dbReference type="ChEBI" id="CHEBI:78520"/>
        <dbReference type="EC" id="1.2.1.70"/>
    </reaction>
</comment>
<dbReference type="PIRSF" id="PIRSF000445">
    <property type="entry name" value="4pyrrol_synth_GluRdtase"/>
    <property type="match status" value="1"/>
</dbReference>
<sequence length="468" mass="49351">MNVTPARWTGTLLAAGTSHHVTPVAMRERLLGKGGERAAEALTTAVRARLGPAVVLSTCNRLEVYCWTTRRNGAATLVRILSEWSGLPRADLAPHLYLRRGADAAYHLVRVAAGLDSLAVGESQVLGQVRAAWQAARHPDCDGASASVPGTALGPELDGVFRRAIEAARRIRRLGHFDRHPSVAGIAVARASGALGSLEGRPCAVLGAGVTGQEAMRLLLVAGAAAVTLLNRSRHRVARMQGALPPHLADRVRFATLDALPETLAGSDVLISATAAPDPVVTPAIVAEALNLRRGATGNSPVSALLLIDIAVPRDVHPAVREIAGVTVFDLDDLASGCAADATARRAALDRADALAREAADAFTAELRLRAAAPDVATLREHAEAVRLAELRRVRGRLAGLSPRQLAAVEQLTHTIMRKLLHPPTMALRDTARLSPTVARRHRAGLLASTVPAPPKLQERRPDDALPA</sequence>
<reference evidence="18" key="1">
    <citation type="submission" date="2020-02" db="EMBL/GenBank/DDBJ databases">
        <authorList>
            <person name="Meier V. D."/>
        </authorList>
    </citation>
    <scope>NUCLEOTIDE SEQUENCE</scope>
    <source>
        <strain evidence="18">AVDCRST_MAG77</strain>
    </source>
</reference>
<feature type="active site" description="Nucleophile" evidence="8 9">
    <location>
        <position position="59"/>
    </location>
</feature>
<dbReference type="GO" id="GO:0050661">
    <property type="term" value="F:NADP binding"/>
    <property type="evidence" value="ECO:0007669"/>
    <property type="project" value="InterPro"/>
</dbReference>
<dbReference type="SUPFAM" id="SSF51735">
    <property type="entry name" value="NAD(P)-binding Rossmann-fold domains"/>
    <property type="match status" value="1"/>
</dbReference>
<feature type="site" description="Important for activity" evidence="8 12">
    <location>
        <position position="107"/>
    </location>
</feature>
<evidence type="ECO:0000256" key="12">
    <source>
        <dbReference type="PIRSR" id="PIRSR000445-4"/>
    </source>
</evidence>
<feature type="region of interest" description="Disordered" evidence="14">
    <location>
        <begin position="446"/>
        <end position="468"/>
    </location>
</feature>
<dbReference type="Pfam" id="PF05201">
    <property type="entry name" value="GlutR_N"/>
    <property type="match status" value="1"/>
</dbReference>
<evidence type="ECO:0000256" key="14">
    <source>
        <dbReference type="SAM" id="MobiDB-lite"/>
    </source>
</evidence>
<dbReference type="InterPro" id="IPR000343">
    <property type="entry name" value="4pyrrol_synth_GluRdtase"/>
</dbReference>
<protein>
    <recommendedName>
        <fullName evidence="3 8">Glutamyl-tRNA reductase</fullName>
        <shortName evidence="8">GluTR</shortName>
        <ecNumber evidence="3 8">1.2.1.70</ecNumber>
    </recommendedName>
</protein>
<proteinExistence type="inferred from homology"/>
<comment type="function">
    <text evidence="8">Catalyzes the NADPH-dependent reduction of glutamyl-tRNA(Glu) to glutamate 1-semialdehyde (GSA).</text>
</comment>
<feature type="binding site" evidence="8 11">
    <location>
        <begin position="207"/>
        <end position="212"/>
    </location>
    <ligand>
        <name>NADP(+)</name>
        <dbReference type="ChEBI" id="CHEBI:58349"/>
    </ligand>
</feature>
<name>A0A6J4HHU7_9CHLR</name>
<evidence type="ECO:0000256" key="7">
    <source>
        <dbReference type="ARBA" id="ARBA00047464"/>
    </source>
</evidence>
<evidence type="ECO:0000313" key="18">
    <source>
        <dbReference type="EMBL" id="CAA9222591.1"/>
    </source>
</evidence>
<feature type="compositionally biased region" description="Basic and acidic residues" evidence="14">
    <location>
        <begin position="457"/>
        <end position="468"/>
    </location>
</feature>
<feature type="domain" description="Quinate/shikimate 5-dehydrogenase/glutamyl-tRNA reductase" evidence="16">
    <location>
        <begin position="193"/>
        <end position="335"/>
    </location>
</feature>
<feature type="binding site" evidence="8 10">
    <location>
        <begin position="58"/>
        <end position="61"/>
    </location>
    <ligand>
        <name>substrate</name>
    </ligand>
</feature>
<dbReference type="GO" id="GO:0019353">
    <property type="term" value="P:protoporphyrinogen IX biosynthetic process from glutamate"/>
    <property type="evidence" value="ECO:0007669"/>
    <property type="project" value="TreeGrafter"/>
</dbReference>
<dbReference type="AlphaFoldDB" id="A0A6J4HHU7"/>
<dbReference type="Gene3D" id="3.40.50.720">
    <property type="entry name" value="NAD(P)-binding Rossmann-like Domain"/>
    <property type="match status" value="1"/>
</dbReference>
<evidence type="ECO:0000259" key="15">
    <source>
        <dbReference type="Pfam" id="PF00745"/>
    </source>
</evidence>
<keyword evidence="5 8" id="KW-0560">Oxidoreductase</keyword>
<dbReference type="InterPro" id="IPR036291">
    <property type="entry name" value="NAD(P)-bd_dom_sf"/>
</dbReference>